<gene>
    <name evidence="1" type="ORF">DFR47_11349</name>
</gene>
<dbReference type="AlphaFoldDB" id="A0A366DMN1"/>
<dbReference type="RefSeq" id="WP_113946240.1">
    <property type="nucleotide sequence ID" value="NZ_JBHEEG010000005.1"/>
</dbReference>
<proteinExistence type="predicted"/>
<evidence type="ECO:0000313" key="2">
    <source>
        <dbReference type="Proteomes" id="UP000252893"/>
    </source>
</evidence>
<protein>
    <submittedName>
        <fullName evidence="1">Uncharacterized protein</fullName>
    </submittedName>
</protein>
<accession>A0A366DMN1</accession>
<keyword evidence="2" id="KW-1185">Reference proteome</keyword>
<dbReference type="Proteomes" id="UP000252893">
    <property type="component" value="Unassembled WGS sequence"/>
</dbReference>
<comment type="caution">
    <text evidence="1">The sequence shown here is derived from an EMBL/GenBank/DDBJ whole genome shotgun (WGS) entry which is preliminary data.</text>
</comment>
<evidence type="ECO:0000313" key="1">
    <source>
        <dbReference type="EMBL" id="RBO90488.1"/>
    </source>
</evidence>
<dbReference type="EMBL" id="QNRH01000013">
    <property type="protein sequence ID" value="RBO90488.1"/>
    <property type="molecule type" value="Genomic_DNA"/>
</dbReference>
<name>A0A366DMN1_9HYPH</name>
<organism evidence="1 2">
    <name type="scientific">Pseudochrobactrum asaccharolyticum</name>
    <dbReference type="NCBI Taxonomy" id="354351"/>
    <lineage>
        <taxon>Bacteria</taxon>
        <taxon>Pseudomonadati</taxon>
        <taxon>Pseudomonadota</taxon>
        <taxon>Alphaproteobacteria</taxon>
        <taxon>Hyphomicrobiales</taxon>
        <taxon>Brucellaceae</taxon>
        <taxon>Pseudochrobactrum</taxon>
    </lineage>
</organism>
<sequence length="80" mass="8529">MKIFSVPITLYGTAYVKAETAEAAHARASIMTNGCVEIMGDNRDLFCGLAFDNPCLPDLSISPAITIGDVDGLEFVEEST</sequence>
<reference evidence="1 2" key="1">
    <citation type="submission" date="2018-06" db="EMBL/GenBank/DDBJ databases">
        <title>Genomic Encyclopedia of Type Strains, Phase IV (KMG-IV): sequencing the most valuable type-strain genomes for metagenomic binning, comparative biology and taxonomic classification.</title>
        <authorList>
            <person name="Goeker M."/>
        </authorList>
    </citation>
    <scope>NUCLEOTIDE SEQUENCE [LARGE SCALE GENOMIC DNA]</scope>
    <source>
        <strain evidence="1 2">DSM 25619</strain>
    </source>
</reference>